<feature type="binding site" evidence="5">
    <location>
        <position position="87"/>
    </location>
    <ligand>
        <name>Mg(2+)</name>
        <dbReference type="ChEBI" id="CHEBI:18420"/>
        <label>1</label>
        <note>catalytic</note>
    </ligand>
</feature>
<comment type="caution">
    <text evidence="6">The sequence shown here is derived from an EMBL/GenBank/DDBJ whole genome shotgun (WGS) entry which is preliminary data.</text>
</comment>
<dbReference type="Proteomes" id="UP000616114">
    <property type="component" value="Unassembled WGS sequence"/>
</dbReference>
<gene>
    <name evidence="6" type="primary">suhB</name>
    <name evidence="6" type="ORF">GCM10011333_22040</name>
</gene>
<accession>A0A8J2XKZ7</accession>
<evidence type="ECO:0000313" key="6">
    <source>
        <dbReference type="EMBL" id="GGA18565.1"/>
    </source>
</evidence>
<name>A0A8J2XKZ7_9MICO</name>
<evidence type="ECO:0000256" key="5">
    <source>
        <dbReference type="PIRSR" id="PIRSR600760-2"/>
    </source>
</evidence>
<keyword evidence="4 5" id="KW-0460">Magnesium</keyword>
<dbReference type="Gene3D" id="3.40.190.80">
    <property type="match status" value="1"/>
</dbReference>
<dbReference type="SUPFAM" id="SSF56655">
    <property type="entry name" value="Carbohydrate phosphatase"/>
    <property type="match status" value="1"/>
</dbReference>
<dbReference type="EC" id="3.1.3.25" evidence="2"/>
<dbReference type="InterPro" id="IPR000760">
    <property type="entry name" value="Inositol_monophosphatase-like"/>
</dbReference>
<feature type="binding site" evidence="5">
    <location>
        <position position="70"/>
    </location>
    <ligand>
        <name>Mg(2+)</name>
        <dbReference type="ChEBI" id="CHEBI:18420"/>
        <label>1</label>
        <note>catalytic</note>
    </ligand>
</feature>
<sequence length="266" mass="28422">MTNAGTTADLHLAEDLADAADAITMSHFGGDIPAKRKADRTLVTQVDLAVDQTVRTLLRERAGGDLILSEEGPPLPWPAAGRVWVIDPLDQTVNYSRGIEEFATLITLCMDAIPQVAVVSAPARGERWYAQKDHGAYRNGHRLQASVTHRIEDALLTIAAPHQFVPSSRTGVREDMRERVDDVARRAHATTGHGGFLGQMRVAAGAVDAAIDPWGQPWDLAASSLIVTEAGGRFTDLSGHSGFSTQSALASNGVLHPALLDMLLPG</sequence>
<reference evidence="6" key="1">
    <citation type="journal article" date="2014" name="Int. J. Syst. Evol. Microbiol.">
        <title>Complete genome sequence of Corynebacterium casei LMG S-19264T (=DSM 44701T), isolated from a smear-ripened cheese.</title>
        <authorList>
            <consortium name="US DOE Joint Genome Institute (JGI-PGF)"/>
            <person name="Walter F."/>
            <person name="Albersmeier A."/>
            <person name="Kalinowski J."/>
            <person name="Ruckert C."/>
        </authorList>
    </citation>
    <scope>NUCLEOTIDE SEQUENCE</scope>
    <source>
        <strain evidence="6">CGMCC 1.12785</strain>
    </source>
</reference>
<dbReference type="PROSITE" id="PS00630">
    <property type="entry name" value="IMP_2"/>
    <property type="match status" value="1"/>
</dbReference>
<dbReference type="EMBL" id="BMFY01000009">
    <property type="protein sequence ID" value="GGA18565.1"/>
    <property type="molecule type" value="Genomic_DNA"/>
</dbReference>
<evidence type="ECO:0000256" key="1">
    <source>
        <dbReference type="ARBA" id="ARBA00001033"/>
    </source>
</evidence>
<dbReference type="PANTHER" id="PTHR20854:SF4">
    <property type="entry name" value="INOSITOL-1-MONOPHOSPHATASE-RELATED"/>
    <property type="match status" value="1"/>
</dbReference>
<evidence type="ECO:0000256" key="2">
    <source>
        <dbReference type="ARBA" id="ARBA00013106"/>
    </source>
</evidence>
<evidence type="ECO:0000256" key="4">
    <source>
        <dbReference type="ARBA" id="ARBA00022842"/>
    </source>
</evidence>
<dbReference type="PRINTS" id="PR00377">
    <property type="entry name" value="IMPHPHTASES"/>
</dbReference>
<reference evidence="6" key="2">
    <citation type="submission" date="2020-09" db="EMBL/GenBank/DDBJ databases">
        <authorList>
            <person name="Sun Q."/>
            <person name="Zhou Y."/>
        </authorList>
    </citation>
    <scope>NUCLEOTIDE SEQUENCE</scope>
    <source>
        <strain evidence="6">CGMCC 1.12785</strain>
    </source>
</reference>
<organism evidence="6 7">
    <name type="scientific">Sediminivirga luteola</name>
    <dbReference type="NCBI Taxonomy" id="1774748"/>
    <lineage>
        <taxon>Bacteria</taxon>
        <taxon>Bacillati</taxon>
        <taxon>Actinomycetota</taxon>
        <taxon>Actinomycetes</taxon>
        <taxon>Micrococcales</taxon>
        <taxon>Brevibacteriaceae</taxon>
        <taxon>Sediminivirga</taxon>
    </lineage>
</organism>
<keyword evidence="7" id="KW-1185">Reference proteome</keyword>
<dbReference type="Gene3D" id="3.30.540.10">
    <property type="entry name" value="Fructose-1,6-Bisphosphatase, subunit A, domain 1"/>
    <property type="match status" value="1"/>
</dbReference>
<dbReference type="RefSeq" id="WP_237143150.1">
    <property type="nucleotide sequence ID" value="NZ_BMFY01000009.1"/>
</dbReference>
<dbReference type="AlphaFoldDB" id="A0A8J2XKZ7"/>
<protein>
    <recommendedName>
        <fullName evidence="2">inositol-phosphate phosphatase</fullName>
        <ecNumber evidence="2">3.1.3.25</ecNumber>
    </recommendedName>
</protein>
<dbReference type="CDD" id="cd01637">
    <property type="entry name" value="IMPase_like"/>
    <property type="match status" value="1"/>
</dbReference>
<dbReference type="GO" id="GO:0046854">
    <property type="term" value="P:phosphatidylinositol phosphate biosynthetic process"/>
    <property type="evidence" value="ECO:0007669"/>
    <property type="project" value="InterPro"/>
</dbReference>
<dbReference type="PANTHER" id="PTHR20854">
    <property type="entry name" value="INOSITOL MONOPHOSPHATASE"/>
    <property type="match status" value="1"/>
</dbReference>
<dbReference type="InterPro" id="IPR020550">
    <property type="entry name" value="Inositol_monophosphatase_CS"/>
</dbReference>
<dbReference type="GO" id="GO:0046872">
    <property type="term" value="F:metal ion binding"/>
    <property type="evidence" value="ECO:0007669"/>
    <property type="project" value="UniProtKB-KW"/>
</dbReference>
<dbReference type="GO" id="GO:0007165">
    <property type="term" value="P:signal transduction"/>
    <property type="evidence" value="ECO:0007669"/>
    <property type="project" value="TreeGrafter"/>
</dbReference>
<dbReference type="Pfam" id="PF00459">
    <property type="entry name" value="Inositol_P"/>
    <property type="match status" value="1"/>
</dbReference>
<dbReference type="GO" id="GO:0006020">
    <property type="term" value="P:inositol metabolic process"/>
    <property type="evidence" value="ECO:0007669"/>
    <property type="project" value="TreeGrafter"/>
</dbReference>
<keyword evidence="3 5" id="KW-0479">Metal-binding</keyword>
<feature type="binding site" evidence="5">
    <location>
        <position position="89"/>
    </location>
    <ligand>
        <name>Mg(2+)</name>
        <dbReference type="ChEBI" id="CHEBI:18420"/>
        <label>1</label>
        <note>catalytic</note>
    </ligand>
</feature>
<feature type="binding site" evidence="5">
    <location>
        <position position="90"/>
    </location>
    <ligand>
        <name>Mg(2+)</name>
        <dbReference type="ChEBI" id="CHEBI:18420"/>
        <label>2</label>
    </ligand>
</feature>
<comment type="catalytic activity">
    <reaction evidence="1">
        <text>a myo-inositol phosphate + H2O = myo-inositol + phosphate</text>
        <dbReference type="Rhea" id="RHEA:24056"/>
        <dbReference type="ChEBI" id="CHEBI:15377"/>
        <dbReference type="ChEBI" id="CHEBI:17268"/>
        <dbReference type="ChEBI" id="CHEBI:43474"/>
        <dbReference type="ChEBI" id="CHEBI:84139"/>
        <dbReference type="EC" id="3.1.3.25"/>
    </reaction>
</comment>
<evidence type="ECO:0000256" key="3">
    <source>
        <dbReference type="ARBA" id="ARBA00022723"/>
    </source>
</evidence>
<feature type="binding site" evidence="5">
    <location>
        <position position="219"/>
    </location>
    <ligand>
        <name>Mg(2+)</name>
        <dbReference type="ChEBI" id="CHEBI:18420"/>
        <label>1</label>
        <note>catalytic</note>
    </ligand>
</feature>
<dbReference type="GO" id="GO:0008934">
    <property type="term" value="F:inositol monophosphate 1-phosphatase activity"/>
    <property type="evidence" value="ECO:0007669"/>
    <property type="project" value="TreeGrafter"/>
</dbReference>
<comment type="cofactor">
    <cofactor evidence="5">
        <name>Mg(2+)</name>
        <dbReference type="ChEBI" id="CHEBI:18420"/>
    </cofactor>
</comment>
<proteinExistence type="predicted"/>
<evidence type="ECO:0000313" key="7">
    <source>
        <dbReference type="Proteomes" id="UP000616114"/>
    </source>
</evidence>